<keyword evidence="2" id="KW-1185">Reference proteome</keyword>
<comment type="caution">
    <text evidence="1">The sequence shown here is derived from an EMBL/GenBank/DDBJ whole genome shotgun (WGS) entry which is preliminary data.</text>
</comment>
<accession>A0ABR0A9K8</accession>
<gene>
    <name evidence="1" type="ORF">OUZ56_003737</name>
</gene>
<proteinExistence type="predicted"/>
<protein>
    <submittedName>
        <fullName evidence="1">Uncharacterized protein</fullName>
    </submittedName>
</protein>
<organism evidence="1 2">
    <name type="scientific">Daphnia magna</name>
    <dbReference type="NCBI Taxonomy" id="35525"/>
    <lineage>
        <taxon>Eukaryota</taxon>
        <taxon>Metazoa</taxon>
        <taxon>Ecdysozoa</taxon>
        <taxon>Arthropoda</taxon>
        <taxon>Crustacea</taxon>
        <taxon>Branchiopoda</taxon>
        <taxon>Diplostraca</taxon>
        <taxon>Cladocera</taxon>
        <taxon>Anomopoda</taxon>
        <taxon>Daphniidae</taxon>
        <taxon>Daphnia</taxon>
    </lineage>
</organism>
<reference evidence="1 2" key="1">
    <citation type="journal article" date="2023" name="Nucleic Acids Res.">
        <title>The hologenome of Daphnia magna reveals possible DNA methylation and microbiome-mediated evolution of the host genome.</title>
        <authorList>
            <person name="Chaturvedi A."/>
            <person name="Li X."/>
            <person name="Dhandapani V."/>
            <person name="Marshall H."/>
            <person name="Kissane S."/>
            <person name="Cuenca-Cambronero M."/>
            <person name="Asole G."/>
            <person name="Calvet F."/>
            <person name="Ruiz-Romero M."/>
            <person name="Marangio P."/>
            <person name="Guigo R."/>
            <person name="Rago D."/>
            <person name="Mirbahai L."/>
            <person name="Eastwood N."/>
            <person name="Colbourne J.K."/>
            <person name="Zhou J."/>
            <person name="Mallon E."/>
            <person name="Orsini L."/>
        </authorList>
    </citation>
    <scope>NUCLEOTIDE SEQUENCE [LARGE SCALE GENOMIC DNA]</scope>
    <source>
        <strain evidence="1">LRV0_1</strain>
    </source>
</reference>
<evidence type="ECO:0000313" key="2">
    <source>
        <dbReference type="Proteomes" id="UP001234178"/>
    </source>
</evidence>
<dbReference type="EMBL" id="JAOYFB010000036">
    <property type="protein sequence ID" value="KAK4021828.1"/>
    <property type="molecule type" value="Genomic_DNA"/>
</dbReference>
<sequence>MADLKRLLALRSGSRVIAARLIEKLKNVFVDENMEPSREIHELESKLTELKTWYDTLEDFDQQILLVTEKEELQKEIKKTYHQSRRWGSLSLPNQRNGVVQIQTLFQLHNQHPFCLLEQPVDQKSLCHVSMVMSSIGNFFGKLSLLKFRVMTR</sequence>
<dbReference type="Proteomes" id="UP001234178">
    <property type="component" value="Unassembled WGS sequence"/>
</dbReference>
<name>A0ABR0A9K8_9CRUS</name>
<evidence type="ECO:0000313" key="1">
    <source>
        <dbReference type="EMBL" id="KAK4021828.1"/>
    </source>
</evidence>